<proteinExistence type="predicted"/>
<name>A0A9P1EKF2_CUSEU</name>
<dbReference type="Proteomes" id="UP001152484">
    <property type="component" value="Unassembled WGS sequence"/>
</dbReference>
<dbReference type="OrthoDB" id="1307303at2759"/>
<sequence>MPGDNASFFSVMWRKDLGKGSWTFYNILRTSQNFQWLMLYLRADATTGFSGGYHYPTRGMLKIIPQSPNFNVTFTLTVSQGGGSNSQFYLLDIGSCWKNNGKPCDGDVTSDVTRYSEMILNPATKSLCDPNTFSGCPLYHTFPNGTTVPRNDTANFPYGAYHYYCAPGNAKGIDIGAKCDPYSNPQAQEIVQLLPHPVWGDYGYPTKQGEGWDGHPRTWNLDVGRLSQNLYFYQDPDAVPVIRNWTSIDLGTEIFNDPYKVAEWSVSDFNVLVPRQT</sequence>
<comment type="caution">
    <text evidence="2">The sequence shown here is derived from an EMBL/GenBank/DDBJ whole genome shotgun (WGS) entry which is preliminary data.</text>
</comment>
<dbReference type="EMBL" id="CAMAPE010000061">
    <property type="protein sequence ID" value="CAH9113610.1"/>
    <property type="molecule type" value="Genomic_DNA"/>
</dbReference>
<reference evidence="2" key="1">
    <citation type="submission" date="2022-07" db="EMBL/GenBank/DDBJ databases">
        <authorList>
            <person name="Macas J."/>
            <person name="Novak P."/>
            <person name="Neumann P."/>
        </authorList>
    </citation>
    <scope>NUCLEOTIDE SEQUENCE</scope>
</reference>
<dbReference type="Pfam" id="PF24804">
    <property type="entry name" value="DUF7705"/>
    <property type="match status" value="1"/>
</dbReference>
<evidence type="ECO:0000259" key="1">
    <source>
        <dbReference type="Pfam" id="PF24804"/>
    </source>
</evidence>
<gene>
    <name evidence="2" type="ORF">CEURO_LOCUS20083</name>
</gene>
<evidence type="ECO:0000313" key="3">
    <source>
        <dbReference type="Proteomes" id="UP001152484"/>
    </source>
</evidence>
<feature type="domain" description="DUF7705" evidence="1">
    <location>
        <begin position="5"/>
        <end position="273"/>
    </location>
</feature>
<organism evidence="2 3">
    <name type="scientific">Cuscuta europaea</name>
    <name type="common">European dodder</name>
    <dbReference type="NCBI Taxonomy" id="41803"/>
    <lineage>
        <taxon>Eukaryota</taxon>
        <taxon>Viridiplantae</taxon>
        <taxon>Streptophyta</taxon>
        <taxon>Embryophyta</taxon>
        <taxon>Tracheophyta</taxon>
        <taxon>Spermatophyta</taxon>
        <taxon>Magnoliopsida</taxon>
        <taxon>eudicotyledons</taxon>
        <taxon>Gunneridae</taxon>
        <taxon>Pentapetalae</taxon>
        <taxon>asterids</taxon>
        <taxon>lamiids</taxon>
        <taxon>Solanales</taxon>
        <taxon>Convolvulaceae</taxon>
        <taxon>Cuscuteae</taxon>
        <taxon>Cuscuta</taxon>
        <taxon>Cuscuta subgen. Cuscuta</taxon>
    </lineage>
</organism>
<evidence type="ECO:0000313" key="2">
    <source>
        <dbReference type="EMBL" id="CAH9113610.1"/>
    </source>
</evidence>
<dbReference type="PANTHER" id="PTHR33916:SF12">
    <property type="entry name" value="NEPROSIN DOMAIN-CONTAINING PROTEIN"/>
    <property type="match status" value="1"/>
</dbReference>
<dbReference type="AlphaFoldDB" id="A0A9P1EKF2"/>
<protein>
    <recommendedName>
        <fullName evidence="1">DUF7705 domain-containing protein</fullName>
    </recommendedName>
</protein>
<keyword evidence="3" id="KW-1185">Reference proteome</keyword>
<accession>A0A9P1EKF2</accession>
<dbReference type="PANTHER" id="PTHR33916">
    <property type="entry name" value="EXPANSIN-LIKE EG45 DOMAIN-CONTAINING PROTEIN"/>
    <property type="match status" value="1"/>
</dbReference>
<dbReference type="InterPro" id="IPR056122">
    <property type="entry name" value="DUF7705"/>
</dbReference>